<feature type="transmembrane region" description="Helical" evidence="2">
    <location>
        <begin position="27"/>
        <end position="49"/>
    </location>
</feature>
<feature type="region of interest" description="Disordered" evidence="1">
    <location>
        <begin position="1"/>
        <end position="21"/>
    </location>
</feature>
<keyword evidence="2" id="KW-0812">Transmembrane</keyword>
<proteinExistence type="predicted"/>
<organism evidence="3 4">
    <name type="scientific">Halogeometricum luteum</name>
    <dbReference type="NCBI Taxonomy" id="2950537"/>
    <lineage>
        <taxon>Archaea</taxon>
        <taxon>Methanobacteriati</taxon>
        <taxon>Methanobacteriota</taxon>
        <taxon>Stenosarchaea group</taxon>
        <taxon>Halobacteria</taxon>
        <taxon>Halobacteriales</taxon>
        <taxon>Haloferacaceae</taxon>
        <taxon>Halogeometricum</taxon>
    </lineage>
</organism>
<comment type="caution">
    <text evidence="3">The sequence shown here is derived from an EMBL/GenBank/DDBJ whole genome shotgun (WGS) entry which is preliminary data.</text>
</comment>
<evidence type="ECO:0000313" key="3">
    <source>
        <dbReference type="EMBL" id="MDS0294755.1"/>
    </source>
</evidence>
<keyword evidence="4" id="KW-1185">Reference proteome</keyword>
<keyword evidence="2" id="KW-1133">Transmembrane helix</keyword>
<accession>A0ABU2G1U0</accession>
<evidence type="ECO:0000256" key="1">
    <source>
        <dbReference type="SAM" id="MobiDB-lite"/>
    </source>
</evidence>
<gene>
    <name evidence="3" type="ORF">NDI79_11285</name>
</gene>
<keyword evidence="2" id="KW-0472">Membrane</keyword>
<reference evidence="3 4" key="1">
    <citation type="submission" date="2022-06" db="EMBL/GenBank/DDBJ databases">
        <title>Halogeometricum sp. a new haloarchaeum isolate from saline soil.</title>
        <authorList>
            <person name="Strakova D."/>
            <person name="Galisteo C."/>
            <person name="Sanchez-Porro C."/>
            <person name="Ventosa A."/>
        </authorList>
    </citation>
    <scope>NUCLEOTIDE SEQUENCE [LARGE SCALE GENOMIC DNA]</scope>
    <source>
        <strain evidence="4">S3BR25-2</strain>
    </source>
</reference>
<evidence type="ECO:0000313" key="4">
    <source>
        <dbReference type="Proteomes" id="UP001254813"/>
    </source>
</evidence>
<dbReference type="Proteomes" id="UP001254813">
    <property type="component" value="Unassembled WGS sequence"/>
</dbReference>
<name>A0ABU2G1U0_9EURY</name>
<feature type="transmembrane region" description="Helical" evidence="2">
    <location>
        <begin position="55"/>
        <end position="73"/>
    </location>
</feature>
<dbReference type="RefSeq" id="WP_310928563.1">
    <property type="nucleotide sequence ID" value="NZ_JAMQOQ010000002.1"/>
</dbReference>
<evidence type="ECO:0000256" key="2">
    <source>
        <dbReference type="SAM" id="Phobius"/>
    </source>
</evidence>
<dbReference type="EMBL" id="JAMQOQ010000002">
    <property type="protein sequence ID" value="MDS0294755.1"/>
    <property type="molecule type" value="Genomic_DNA"/>
</dbReference>
<protein>
    <submittedName>
        <fullName evidence="3">Uncharacterized protein</fullName>
    </submittedName>
</protein>
<sequence length="79" mass="7585">MTPSSSDRGDASGPDSGRDSGGASTPLLLAAAALACGLLAGWALTGAGFAVGEAVLVAGVGGLAVYSCLRYVATRLSVE</sequence>